<keyword evidence="1" id="KW-0812">Transmembrane</keyword>
<reference evidence="2" key="1">
    <citation type="submission" date="2024-03" db="EMBL/GenBank/DDBJ databases">
        <title>Diverse circular DNA viruses in blood, oral, and fecal samples of captive lemurs.</title>
        <authorList>
            <person name="Paietta E.N."/>
            <person name="Kraberger S."/>
            <person name="Lund M.C."/>
            <person name="Custer J.M."/>
            <person name="Vargas K.M."/>
            <person name="Ehmke E.E."/>
            <person name="Yoder A.D."/>
            <person name="Varsani A."/>
        </authorList>
    </citation>
    <scope>NUCLEOTIDE SEQUENCE</scope>
    <source>
        <strain evidence="2">Duke_24FS_4</strain>
    </source>
</reference>
<accession>A0AAU8B1E7</accession>
<evidence type="ECO:0000256" key="1">
    <source>
        <dbReference type="SAM" id="Phobius"/>
    </source>
</evidence>
<organism evidence="2">
    <name type="scientific">Dulem virus 35</name>
    <dbReference type="NCBI Taxonomy" id="3145753"/>
    <lineage>
        <taxon>Viruses</taxon>
        <taxon>Duplodnaviria</taxon>
        <taxon>Heunggongvirae</taxon>
        <taxon>Uroviricota</taxon>
        <taxon>Caudoviricetes</taxon>
    </lineage>
</organism>
<dbReference type="EMBL" id="PP511522">
    <property type="protein sequence ID" value="XCD05121.1"/>
    <property type="molecule type" value="Genomic_DNA"/>
</dbReference>
<proteinExistence type="predicted"/>
<keyword evidence="1" id="KW-1133">Transmembrane helix</keyword>
<feature type="transmembrane region" description="Helical" evidence="1">
    <location>
        <begin position="30"/>
        <end position="51"/>
    </location>
</feature>
<protein>
    <submittedName>
        <fullName evidence="2">Uncharacterized protein</fullName>
    </submittedName>
</protein>
<sequence>MDEFEQKVAEQHESLATELLKELKVQTKRWFWAFVVTLALLFASNMAWLYVFQSYDYVSQDGAGYNYFNSRVGGDVYNGTESESETQGENEGN</sequence>
<evidence type="ECO:0000313" key="2">
    <source>
        <dbReference type="EMBL" id="XCD05121.1"/>
    </source>
</evidence>
<name>A0AAU8B1E7_9CAUD</name>
<keyword evidence="1" id="KW-0472">Membrane</keyword>